<evidence type="ECO:0008006" key="3">
    <source>
        <dbReference type="Google" id="ProtNLM"/>
    </source>
</evidence>
<accession>A0A939PMU1</accession>
<dbReference type="EMBL" id="JAGEOJ010000038">
    <property type="protein sequence ID" value="MBO2455520.1"/>
    <property type="molecule type" value="Genomic_DNA"/>
</dbReference>
<gene>
    <name evidence="1" type="ORF">J4573_51180</name>
</gene>
<organism evidence="1 2">
    <name type="scientific">Actinomadura barringtoniae</name>
    <dbReference type="NCBI Taxonomy" id="1427535"/>
    <lineage>
        <taxon>Bacteria</taxon>
        <taxon>Bacillati</taxon>
        <taxon>Actinomycetota</taxon>
        <taxon>Actinomycetes</taxon>
        <taxon>Streptosporangiales</taxon>
        <taxon>Thermomonosporaceae</taxon>
        <taxon>Actinomadura</taxon>
    </lineage>
</organism>
<evidence type="ECO:0000313" key="1">
    <source>
        <dbReference type="EMBL" id="MBO2455520.1"/>
    </source>
</evidence>
<dbReference type="InterPro" id="IPR021202">
    <property type="entry name" value="Rv3654c-like"/>
</dbReference>
<proteinExistence type="predicted"/>
<dbReference type="Proteomes" id="UP000669179">
    <property type="component" value="Unassembled WGS sequence"/>
</dbReference>
<sequence length="109" mass="10844">MAAVMGVVWFGAVVAMMVGGVRAARHRADAAADLAALAAAARVAEGTGVACRAATSIAADSGGRLSACRVRGRIVDVSVFVMIRVPIAAGDLRVSSRARAGPVGDEGVP</sequence>
<comment type="caution">
    <text evidence="1">The sequence shown here is derived from an EMBL/GenBank/DDBJ whole genome shotgun (WGS) entry which is preliminary data.</text>
</comment>
<name>A0A939PMU1_9ACTN</name>
<protein>
    <recommendedName>
        <fullName evidence="3">Helicase</fullName>
    </recommendedName>
</protein>
<dbReference type="AlphaFoldDB" id="A0A939PMU1"/>
<keyword evidence="2" id="KW-1185">Reference proteome</keyword>
<dbReference type="RefSeq" id="WP_208263746.1">
    <property type="nucleotide sequence ID" value="NZ_JAGEOJ010000038.1"/>
</dbReference>
<reference evidence="1" key="1">
    <citation type="submission" date="2021-03" db="EMBL/GenBank/DDBJ databases">
        <authorList>
            <person name="Kanchanasin P."/>
            <person name="Saeng-In P."/>
            <person name="Phongsopitanun W."/>
            <person name="Yuki M."/>
            <person name="Kudo T."/>
            <person name="Ohkuma M."/>
            <person name="Tanasupawat S."/>
        </authorList>
    </citation>
    <scope>NUCLEOTIDE SEQUENCE</scope>
    <source>
        <strain evidence="1">GKU 128</strain>
    </source>
</reference>
<dbReference type="NCBIfam" id="TIGR03816">
    <property type="entry name" value="tadE_like_DECH"/>
    <property type="match status" value="1"/>
</dbReference>
<evidence type="ECO:0000313" key="2">
    <source>
        <dbReference type="Proteomes" id="UP000669179"/>
    </source>
</evidence>